<comment type="similarity">
    <text evidence="2">Belongs to the outer membrane factor (OMF) (TC 1.B.17) family.</text>
</comment>
<organism evidence="11 12">
    <name type="scientific">Legionella cardiaca</name>
    <dbReference type="NCBI Taxonomy" id="1071983"/>
    <lineage>
        <taxon>Bacteria</taxon>
        <taxon>Pseudomonadati</taxon>
        <taxon>Pseudomonadota</taxon>
        <taxon>Gammaproteobacteria</taxon>
        <taxon>Legionellales</taxon>
        <taxon>Legionellaceae</taxon>
        <taxon>Legionella</taxon>
    </lineage>
</organism>
<sequence>MIVRCVVVIASLVITSSVIAETLYDAVQHGMISNPDVLFNTAKGLTARQGVDKARGAYFPTVDVTGGFGREKSINPTTEAIDGPGQRILNRVESNIEFKQNLFAGGGIANELKRNVYLCEAQKLKTQGIAEDLALDITNRYLLVLLHQQLYVYAVKNYQAHRSVFAMIKERSDAGISREAELDQADARLALAEANKISAEANLHEARINYAKAVGKWPGKLVWPKIPTNRELPRSLGEAIEQGLDSHPTVKSTYADVKEAKSQYEVARASYYPRVDLVLSASQNRNLDGLVGPNNDRLAMIRMNYNAFRGGADEAHVRETAYQVQEAYEIKNKALIDLKESIRLSWNAWMAAGLRLKPLRQHVIASRQTRSAYQEQFKVGKRTLLDLLDSQNEYYQSEIEFVRGKNDEIFARYRILNGMGKLLPYLHLRLPANVVNNDVFSSAQTHILLNKEMDKIPYPDTTDDALALAHPVKNMNTTPLTKATIYKNTTTPPIVAPRVWYVSTGVFAQKEEAITLAKHLNKLGFKACVQIIKGCFNVIVGPYEYRGHAANAMERLKEVAHVQGVLVTYKQIPKHI</sequence>
<evidence type="ECO:0000259" key="10">
    <source>
        <dbReference type="PROSITE" id="PS51724"/>
    </source>
</evidence>
<dbReference type="EMBL" id="CP119078">
    <property type="protein sequence ID" value="WED43884.1"/>
    <property type="molecule type" value="Genomic_DNA"/>
</dbReference>
<evidence type="ECO:0000256" key="8">
    <source>
        <dbReference type="SAM" id="Coils"/>
    </source>
</evidence>
<dbReference type="InterPro" id="IPR007730">
    <property type="entry name" value="SPOR-like_dom"/>
</dbReference>
<dbReference type="InterPro" id="IPR010130">
    <property type="entry name" value="T1SS_OMP_TolC"/>
</dbReference>
<dbReference type="PROSITE" id="PS51724">
    <property type="entry name" value="SPOR"/>
    <property type="match status" value="1"/>
</dbReference>
<protein>
    <submittedName>
        <fullName evidence="11">TolC family outer membrane protein</fullName>
    </submittedName>
</protein>
<dbReference type="Pfam" id="PF02321">
    <property type="entry name" value="OEP"/>
    <property type="match status" value="2"/>
</dbReference>
<feature type="signal peptide" evidence="9">
    <location>
        <begin position="1"/>
        <end position="20"/>
    </location>
</feature>
<evidence type="ECO:0000256" key="3">
    <source>
        <dbReference type="ARBA" id="ARBA00022448"/>
    </source>
</evidence>
<evidence type="ECO:0000256" key="1">
    <source>
        <dbReference type="ARBA" id="ARBA00004442"/>
    </source>
</evidence>
<name>A0ABY8AVX6_9GAMM</name>
<dbReference type="InterPro" id="IPR051906">
    <property type="entry name" value="TolC-like"/>
</dbReference>
<dbReference type="NCBIfam" id="TIGR01844">
    <property type="entry name" value="type_I_sec_TolC"/>
    <property type="match status" value="1"/>
</dbReference>
<gene>
    <name evidence="11" type="ORF">PXX05_03625</name>
</gene>
<evidence type="ECO:0000256" key="5">
    <source>
        <dbReference type="ARBA" id="ARBA00022692"/>
    </source>
</evidence>
<dbReference type="RefSeq" id="WP_275089697.1">
    <property type="nucleotide sequence ID" value="NZ_CP119078.1"/>
</dbReference>
<dbReference type="PANTHER" id="PTHR30026">
    <property type="entry name" value="OUTER MEMBRANE PROTEIN TOLC"/>
    <property type="match status" value="1"/>
</dbReference>
<evidence type="ECO:0000256" key="2">
    <source>
        <dbReference type="ARBA" id="ARBA00007613"/>
    </source>
</evidence>
<proteinExistence type="inferred from homology"/>
<evidence type="ECO:0000313" key="12">
    <source>
        <dbReference type="Proteomes" id="UP001222087"/>
    </source>
</evidence>
<dbReference type="Gene3D" id="3.30.70.1070">
    <property type="entry name" value="Sporulation related repeat"/>
    <property type="match status" value="1"/>
</dbReference>
<dbReference type="Gene3D" id="1.20.1600.10">
    <property type="entry name" value="Outer membrane efflux proteins (OEP)"/>
    <property type="match status" value="1"/>
</dbReference>
<evidence type="ECO:0000256" key="7">
    <source>
        <dbReference type="ARBA" id="ARBA00023237"/>
    </source>
</evidence>
<keyword evidence="5" id="KW-0812">Transmembrane</keyword>
<dbReference type="Pfam" id="PF05036">
    <property type="entry name" value="SPOR"/>
    <property type="match status" value="1"/>
</dbReference>
<feature type="chain" id="PRO_5045151170" evidence="9">
    <location>
        <begin position="21"/>
        <end position="576"/>
    </location>
</feature>
<evidence type="ECO:0000256" key="4">
    <source>
        <dbReference type="ARBA" id="ARBA00022452"/>
    </source>
</evidence>
<reference evidence="11 12" key="1">
    <citation type="submission" date="2023-02" db="EMBL/GenBank/DDBJ databases">
        <title>Genome Sequence of L. cardiaca H63T.</title>
        <authorList>
            <person name="Lopez A.E."/>
            <person name="Cianciotto N.P."/>
        </authorList>
    </citation>
    <scope>NUCLEOTIDE SEQUENCE [LARGE SCALE GENOMIC DNA]</scope>
    <source>
        <strain evidence="11 12">H63</strain>
    </source>
</reference>
<keyword evidence="7" id="KW-0998">Cell outer membrane</keyword>
<dbReference type="InterPro" id="IPR036680">
    <property type="entry name" value="SPOR-like_sf"/>
</dbReference>
<evidence type="ECO:0000256" key="6">
    <source>
        <dbReference type="ARBA" id="ARBA00023136"/>
    </source>
</evidence>
<comment type="subcellular location">
    <subcellularLocation>
        <location evidence="1">Cell outer membrane</location>
    </subcellularLocation>
</comment>
<keyword evidence="9" id="KW-0732">Signal</keyword>
<dbReference type="SUPFAM" id="SSF110997">
    <property type="entry name" value="Sporulation related repeat"/>
    <property type="match status" value="1"/>
</dbReference>
<evidence type="ECO:0000313" key="11">
    <source>
        <dbReference type="EMBL" id="WED43884.1"/>
    </source>
</evidence>
<keyword evidence="12" id="KW-1185">Reference proteome</keyword>
<feature type="domain" description="SPOR" evidence="10">
    <location>
        <begin position="494"/>
        <end position="569"/>
    </location>
</feature>
<keyword evidence="6" id="KW-0472">Membrane</keyword>
<keyword evidence="8" id="KW-0175">Coiled coil</keyword>
<dbReference type="Proteomes" id="UP001222087">
    <property type="component" value="Chromosome"/>
</dbReference>
<keyword evidence="4" id="KW-1134">Transmembrane beta strand</keyword>
<feature type="coiled-coil region" evidence="8">
    <location>
        <begin position="182"/>
        <end position="209"/>
    </location>
</feature>
<keyword evidence="3" id="KW-0813">Transport</keyword>
<dbReference type="SUPFAM" id="SSF56954">
    <property type="entry name" value="Outer membrane efflux proteins (OEP)"/>
    <property type="match status" value="1"/>
</dbReference>
<dbReference type="PANTHER" id="PTHR30026:SF22">
    <property type="entry name" value="OUTER MEMBRANE EFFLUX PROTEIN"/>
    <property type="match status" value="1"/>
</dbReference>
<dbReference type="InterPro" id="IPR003423">
    <property type="entry name" value="OMP_efflux"/>
</dbReference>
<accession>A0ABY8AVX6</accession>
<evidence type="ECO:0000256" key="9">
    <source>
        <dbReference type="SAM" id="SignalP"/>
    </source>
</evidence>